<keyword evidence="1" id="KW-1133">Transmembrane helix</keyword>
<reference evidence="2 3" key="1">
    <citation type="submission" date="2013-03" db="EMBL/GenBank/DDBJ databases">
        <authorList>
            <person name="Linke B."/>
        </authorList>
    </citation>
    <scope>NUCLEOTIDE SEQUENCE [LARGE SCALE GENOMIC DNA]</scope>
    <source>
        <strain evidence="2 3">B13</strain>
    </source>
</reference>
<dbReference type="PATRIC" id="fig|1301098.3.peg.5123"/>
<dbReference type="AlphaFoldDB" id="A0A024HPL1"/>
<keyword evidence="1" id="KW-0812">Transmembrane</keyword>
<keyword evidence="3" id="KW-1185">Reference proteome</keyword>
<dbReference type="OrthoDB" id="826511at2"/>
<feature type="transmembrane region" description="Helical" evidence="1">
    <location>
        <begin position="130"/>
        <end position="151"/>
    </location>
</feature>
<gene>
    <name evidence="2" type="ORF">PKB_5149</name>
</gene>
<dbReference type="HOGENOM" id="CLU_092231_2_0_6"/>
<protein>
    <submittedName>
        <fullName evidence="2">Conserved hypothetical membrane protein</fullName>
    </submittedName>
</protein>
<evidence type="ECO:0000313" key="2">
    <source>
        <dbReference type="EMBL" id="CDF86462.1"/>
    </source>
</evidence>
<dbReference type="InterPro" id="IPR018706">
    <property type="entry name" value="DUF2214_membrane"/>
</dbReference>
<feature type="transmembrane region" description="Helical" evidence="1">
    <location>
        <begin position="76"/>
        <end position="97"/>
    </location>
</feature>
<dbReference type="KEGG" id="pkc:PKB_5149"/>
<reference evidence="2 3" key="2">
    <citation type="submission" date="2014-05" db="EMBL/GenBank/DDBJ databases">
        <title>Genome sequence of the 3-chlorobenzoate degrading bacterium Pseudomonas knackmussii B13 shows multiple evidence for horizontal gene transfer.</title>
        <authorList>
            <person name="Miyazaki R."/>
            <person name="Bertelli C."/>
            <person name="Falquet L."/>
            <person name="Robinson-Rechavi M."/>
            <person name="Gharib W."/>
            <person name="Roy S."/>
            <person name="Van der Meer J.R."/>
        </authorList>
    </citation>
    <scope>NUCLEOTIDE SEQUENCE [LARGE SCALE GENOMIC DNA]</scope>
    <source>
        <strain evidence="2 3">B13</strain>
    </source>
</reference>
<name>A0A024HPL1_PSEKB</name>
<keyword evidence="1" id="KW-0472">Membrane</keyword>
<evidence type="ECO:0000256" key="1">
    <source>
        <dbReference type="SAM" id="Phobius"/>
    </source>
</evidence>
<feature type="transmembrane region" description="Helical" evidence="1">
    <location>
        <begin position="40"/>
        <end position="64"/>
    </location>
</feature>
<dbReference type="eggNOG" id="COG3556">
    <property type="taxonomic scope" value="Bacteria"/>
</dbReference>
<dbReference type="Pfam" id="PF09980">
    <property type="entry name" value="DUF2214"/>
    <property type="match status" value="1"/>
</dbReference>
<accession>A0A024HPL1</accession>
<organism evidence="2 3">
    <name type="scientific">Pseudomonas knackmussii (strain DSM 6978 / CCUG 54928 / LMG 23759 / B13)</name>
    <dbReference type="NCBI Taxonomy" id="1301098"/>
    <lineage>
        <taxon>Bacteria</taxon>
        <taxon>Pseudomonadati</taxon>
        <taxon>Pseudomonadota</taxon>
        <taxon>Gammaproteobacteria</taxon>
        <taxon>Pseudomonadales</taxon>
        <taxon>Pseudomonadaceae</taxon>
        <taxon>Pseudomonas</taxon>
    </lineage>
</organism>
<proteinExistence type="predicted"/>
<dbReference type="RefSeq" id="WP_043255596.1">
    <property type="nucleotide sequence ID" value="NZ_HG322950.1"/>
</dbReference>
<feature type="transmembrane region" description="Helical" evidence="1">
    <location>
        <begin position="6"/>
        <end position="28"/>
    </location>
</feature>
<evidence type="ECO:0000313" key="3">
    <source>
        <dbReference type="Proteomes" id="UP000025241"/>
    </source>
</evidence>
<dbReference type="EMBL" id="HG322950">
    <property type="protein sequence ID" value="CDF86462.1"/>
    <property type="molecule type" value="Genomic_DNA"/>
</dbReference>
<sequence length="152" mass="16495">MAAALVAYLHFLSLFVMFALLVLEHRLFKLPLDTQRARSLVIIDLAYGASAGVVLLSGIARAVWFAKGLDYYLHNAAFHALVGLFVVVALLSIYPTLTFLNWRHALQAGQVPEVSAAQGKRVTMVIRVELLAMLVLALLASLMAHGIGVIAN</sequence>
<dbReference type="Proteomes" id="UP000025241">
    <property type="component" value="Chromosome I"/>
</dbReference>